<dbReference type="PANTHER" id="PTHR11035">
    <property type="entry name" value="VERY-LONG-CHAIN (3R)-3-HYDROXYACYL-COA DEHYDRATASE"/>
    <property type="match status" value="1"/>
</dbReference>
<dbReference type="GO" id="GO:0102158">
    <property type="term" value="F:very-long-chain (3R)-3-hydroxyacyl-CoA dehydratase activity"/>
    <property type="evidence" value="ECO:0007669"/>
    <property type="project" value="UniProtKB-EC"/>
</dbReference>
<feature type="transmembrane region" description="Helical" evidence="19">
    <location>
        <begin position="349"/>
        <end position="372"/>
    </location>
</feature>
<feature type="transmembrane region" description="Helical" evidence="19">
    <location>
        <begin position="215"/>
        <end position="235"/>
    </location>
</feature>
<protein>
    <recommendedName>
        <fullName evidence="18 19">Very-long-chain (3R)-3-hydroxyacyl-CoA dehydratase</fullName>
        <ecNumber evidence="4 19">4.2.1.134</ecNumber>
    </recommendedName>
</protein>
<comment type="similarity">
    <text evidence="3 19">Belongs to the very long-chain fatty acids dehydratase HACD family.</text>
</comment>
<dbReference type="GO" id="GO:0042761">
    <property type="term" value="P:very long-chain fatty acid biosynthetic process"/>
    <property type="evidence" value="ECO:0007669"/>
    <property type="project" value="TreeGrafter"/>
</dbReference>
<evidence type="ECO:0000313" key="22">
    <source>
        <dbReference type="Proteomes" id="UP000265100"/>
    </source>
</evidence>
<dbReference type="GeneTree" id="ENSGT00530000062962"/>
<dbReference type="PROSITE" id="PS51203">
    <property type="entry name" value="CS"/>
    <property type="match status" value="1"/>
</dbReference>
<comment type="pathway">
    <text evidence="2 19">Lipid metabolism; fatty acid biosynthesis.</text>
</comment>
<dbReference type="InterPro" id="IPR007482">
    <property type="entry name" value="Tyr_Pase-like_PTPLA"/>
</dbReference>
<feature type="transmembrane region" description="Helical" evidence="19">
    <location>
        <begin position="272"/>
        <end position="292"/>
    </location>
</feature>
<evidence type="ECO:0000256" key="9">
    <source>
        <dbReference type="ARBA" id="ARBA00022989"/>
    </source>
</evidence>
<accession>A0A3P8Q4B2</accession>
<feature type="transmembrane region" description="Helical" evidence="19">
    <location>
        <begin position="304"/>
        <end position="329"/>
    </location>
</feature>
<keyword evidence="11 19" id="KW-0443">Lipid metabolism</keyword>
<dbReference type="GO" id="GO:0030497">
    <property type="term" value="P:fatty acid elongation"/>
    <property type="evidence" value="ECO:0007669"/>
    <property type="project" value="TreeGrafter"/>
</dbReference>
<dbReference type="AlphaFoldDB" id="A0A3P8Q4B2"/>
<keyword evidence="6 19" id="KW-0812">Transmembrane</keyword>
<evidence type="ECO:0000256" key="18">
    <source>
        <dbReference type="ARBA" id="ARBA00067622"/>
    </source>
</evidence>
<evidence type="ECO:0000256" key="13">
    <source>
        <dbReference type="ARBA" id="ARBA00023160"/>
    </source>
</evidence>
<evidence type="ECO:0000256" key="8">
    <source>
        <dbReference type="ARBA" id="ARBA00022832"/>
    </source>
</evidence>
<dbReference type="FunFam" id="2.60.40.790:FF:000016">
    <property type="entry name" value="Very-long-chain (3R)-3-hydroxyacyl-CoA dehydratase"/>
    <property type="match status" value="1"/>
</dbReference>
<dbReference type="SUPFAM" id="SSF49764">
    <property type="entry name" value="HSP20-like chaperones"/>
    <property type="match status" value="1"/>
</dbReference>
<evidence type="ECO:0000256" key="15">
    <source>
        <dbReference type="ARBA" id="ARBA00023688"/>
    </source>
</evidence>
<comment type="function">
    <text evidence="19">Catalyzes the third of the four reactions of the long-chain fatty acids elongation cycle. This endoplasmic reticulum-bound enzymatic process, allows the addition of two carbons to the chain of long- and very long-chain fatty acids/VLCFAs per cycle. This enzyme catalyzes the dehydration of the 3-hydroxyacyl-CoA intermediate into trans-2,3-enoyl-CoA, within each cycle of fatty acid elongation. Thereby, it participates to the production of VLCFAs of different chain lengths that are involved in multiple biological processes as precursors of membrane lipids and lipid mediators.</text>
</comment>
<dbReference type="GO" id="GO:0030148">
    <property type="term" value="P:sphingolipid biosynthetic process"/>
    <property type="evidence" value="ECO:0007669"/>
    <property type="project" value="TreeGrafter"/>
</dbReference>
<keyword evidence="12 19" id="KW-0472">Membrane</keyword>
<comment type="catalytic activity">
    <reaction evidence="15">
        <text>(3R)-hydroxyhexadecanoyl-CoA = (2E)-hexadecenoyl-CoA + H2O</text>
        <dbReference type="Rhea" id="RHEA:39159"/>
        <dbReference type="ChEBI" id="CHEBI:15377"/>
        <dbReference type="ChEBI" id="CHEBI:61526"/>
        <dbReference type="ChEBI" id="CHEBI:74278"/>
    </reaction>
    <physiologicalReaction direction="left-to-right" evidence="15">
        <dbReference type="Rhea" id="RHEA:39160"/>
    </physiologicalReaction>
</comment>
<dbReference type="Proteomes" id="UP000265100">
    <property type="component" value="Chromosome 7"/>
</dbReference>
<evidence type="ECO:0000256" key="3">
    <source>
        <dbReference type="ARBA" id="ARBA00007811"/>
    </source>
</evidence>
<reference evidence="21" key="3">
    <citation type="submission" date="2025-08" db="UniProtKB">
        <authorList>
            <consortium name="Ensembl"/>
        </authorList>
    </citation>
    <scope>IDENTIFICATION</scope>
</reference>
<comment type="function">
    <text evidence="17">Catalyzes the third of the four reactions of the long-chain fatty acids elongation cycle. This endoplasmic reticulum-bound enzymatic process, allows the addition of two carbons to the chain of long- and very long-chain fatty acids/VLCFAs per cycle. This enzyme catalyzes the dehydration of the 3-hydroxyacyl-CoA intermediate into trans-2,3-enoyl-CoA, within each cycle of fatty acid elongation. Thereby, it participates in the production of VLCFAs of different chain lengths that are involved in multiple biological processes as precursors of membrane lipids and lipid mediators. Involved in Rac1-signaling pathways leading to the modulation of gene expression.</text>
</comment>
<evidence type="ECO:0000256" key="12">
    <source>
        <dbReference type="ARBA" id="ARBA00023136"/>
    </source>
</evidence>
<evidence type="ECO:0000256" key="2">
    <source>
        <dbReference type="ARBA" id="ARBA00005194"/>
    </source>
</evidence>
<evidence type="ECO:0000313" key="21">
    <source>
        <dbReference type="Ensembl" id="ENSACLP00000024012.1"/>
    </source>
</evidence>
<evidence type="ECO:0000256" key="11">
    <source>
        <dbReference type="ARBA" id="ARBA00023098"/>
    </source>
</evidence>
<dbReference type="Bgee" id="ENSACLG00000016337">
    <property type="expression patterns" value="Expressed in testis and 7 other cell types or tissues"/>
</dbReference>
<reference evidence="21 22" key="1">
    <citation type="submission" date="2018-05" db="EMBL/GenBank/DDBJ databases">
        <authorList>
            <person name="Datahose"/>
        </authorList>
    </citation>
    <scope>NUCLEOTIDE SEQUENCE</scope>
</reference>
<reference evidence="21" key="4">
    <citation type="submission" date="2025-09" db="UniProtKB">
        <authorList>
            <consortium name="Ensembl"/>
        </authorList>
    </citation>
    <scope>IDENTIFICATION</scope>
</reference>
<organism evidence="21 22">
    <name type="scientific">Astatotilapia calliptera</name>
    <name type="common">Eastern happy</name>
    <name type="synonym">Chromis callipterus</name>
    <dbReference type="NCBI Taxonomy" id="8154"/>
    <lineage>
        <taxon>Eukaryota</taxon>
        <taxon>Metazoa</taxon>
        <taxon>Chordata</taxon>
        <taxon>Craniata</taxon>
        <taxon>Vertebrata</taxon>
        <taxon>Euteleostomi</taxon>
        <taxon>Actinopterygii</taxon>
        <taxon>Neopterygii</taxon>
        <taxon>Teleostei</taxon>
        <taxon>Neoteleostei</taxon>
        <taxon>Acanthomorphata</taxon>
        <taxon>Ovalentaria</taxon>
        <taxon>Cichlomorphae</taxon>
        <taxon>Cichliformes</taxon>
        <taxon>Cichlidae</taxon>
        <taxon>African cichlids</taxon>
        <taxon>Pseudocrenilabrinae</taxon>
        <taxon>Haplochromini</taxon>
        <taxon>Astatotilapia</taxon>
    </lineage>
</organism>
<keyword evidence="14 19" id="KW-0456">Lyase</keyword>
<sequence length="387" mass="45720">MALTPLVYWAQRHEDIYLRVELTDVQNIDVHVDENVLHFSAQGHGAKGQNEYKFSLDFLLPVKPQVSYKSTQRQVNITVHKIQRGWWERLTLRERKPVFLAPDFDRWLDESDAEMEIREKEEKKNRLKASRQKEEGFVSLKTVFLIVYNLVQFLGFSWIFINMTVRLFIIGIGVKIYYTGEAESVTYFTENWLKHVRSKLFSDSLYDTFHTISDVMFFCQILALVEVLNAAFGVVKTGVIPTLIQVVGRNFILFIIFGSLEEMHHKPVVFFVFYLWSAIEIFRYPFYMLGCFNTEWKTLTWLRYTVWMPLYPLGVLAEALAVIQSIPIFDESKLFSIPLTKVIGTSVSFSYFLYIYLVLMFLGLFINFSHLYKQRKRRFRTKKRKAN</sequence>
<feature type="transmembrane region" description="Helical" evidence="19">
    <location>
        <begin position="138"/>
        <end position="161"/>
    </location>
</feature>
<dbReference type="Ensembl" id="ENSACLT00000024586.2">
    <property type="protein sequence ID" value="ENSACLP00000024012.1"/>
    <property type="gene ID" value="ENSACLG00000016337.2"/>
</dbReference>
<evidence type="ECO:0000256" key="16">
    <source>
        <dbReference type="ARBA" id="ARBA00023727"/>
    </source>
</evidence>
<comment type="subcellular location">
    <subcellularLocation>
        <location evidence="1 19">Endoplasmic reticulum membrane</location>
        <topology evidence="1 19">Multi-pass membrane protein</topology>
    </subcellularLocation>
</comment>
<keyword evidence="8 19" id="KW-0276">Fatty acid metabolism</keyword>
<keyword evidence="10" id="KW-0175">Coiled coil</keyword>
<evidence type="ECO:0000256" key="14">
    <source>
        <dbReference type="ARBA" id="ARBA00023239"/>
    </source>
</evidence>
<evidence type="ECO:0000256" key="5">
    <source>
        <dbReference type="ARBA" id="ARBA00022516"/>
    </source>
</evidence>
<keyword evidence="9 19" id="KW-1133">Transmembrane helix</keyword>
<gene>
    <name evidence="21" type="primary">HACD3</name>
</gene>
<evidence type="ECO:0000256" key="6">
    <source>
        <dbReference type="ARBA" id="ARBA00022692"/>
    </source>
</evidence>
<dbReference type="Gene3D" id="2.60.40.790">
    <property type="match status" value="1"/>
</dbReference>
<evidence type="ECO:0000256" key="4">
    <source>
        <dbReference type="ARBA" id="ARBA00013122"/>
    </source>
</evidence>
<dbReference type="PANTHER" id="PTHR11035:SF20">
    <property type="entry name" value="VERY-LONG-CHAIN (3R)-3-HYDROXYACYL-COA DEHYDRATASE 3"/>
    <property type="match status" value="1"/>
</dbReference>
<keyword evidence="5 19" id="KW-0444">Lipid biosynthesis</keyword>
<evidence type="ECO:0000256" key="10">
    <source>
        <dbReference type="ARBA" id="ARBA00023054"/>
    </source>
</evidence>
<dbReference type="EC" id="4.2.1.134" evidence="4 19"/>
<evidence type="ECO:0000256" key="19">
    <source>
        <dbReference type="RuleBase" id="RU363109"/>
    </source>
</evidence>
<evidence type="ECO:0000256" key="17">
    <source>
        <dbReference type="ARBA" id="ARBA00053723"/>
    </source>
</evidence>
<dbReference type="UniPathway" id="UPA00094"/>
<feature type="transmembrane region" description="Helical" evidence="19">
    <location>
        <begin position="242"/>
        <end position="260"/>
    </location>
</feature>
<keyword evidence="7 19" id="KW-0256">Endoplasmic reticulum</keyword>
<dbReference type="CDD" id="cd06465">
    <property type="entry name" value="p23_hB-ind1_like"/>
    <property type="match status" value="1"/>
</dbReference>
<keyword evidence="13 19" id="KW-0275">Fatty acid biosynthesis</keyword>
<comment type="catalytic activity">
    <reaction evidence="16">
        <text>a very-long-chain (3R)-3-hydroxyacyl-CoA = a very-long-chain (2E)-enoyl-CoA + H2O</text>
        <dbReference type="Rhea" id="RHEA:45812"/>
        <dbReference type="ChEBI" id="CHEBI:15377"/>
        <dbReference type="ChEBI" id="CHEBI:83728"/>
        <dbReference type="ChEBI" id="CHEBI:85440"/>
        <dbReference type="EC" id="4.2.1.134"/>
    </reaction>
    <physiologicalReaction direction="left-to-right" evidence="16">
        <dbReference type="Rhea" id="RHEA:45813"/>
    </physiologicalReaction>
</comment>
<evidence type="ECO:0000259" key="20">
    <source>
        <dbReference type="PROSITE" id="PS51203"/>
    </source>
</evidence>
<name>A0A3P8Q4B2_ASTCA</name>
<proteinExistence type="inferred from homology"/>
<reference evidence="22" key="2">
    <citation type="submission" date="2023-03" db="EMBL/GenBank/DDBJ databases">
        <authorList>
            <consortium name="Wellcome Sanger Institute Data Sharing"/>
        </authorList>
    </citation>
    <scope>NUCLEOTIDE SEQUENCE [LARGE SCALE GENOMIC DNA]</scope>
</reference>
<dbReference type="InterPro" id="IPR007052">
    <property type="entry name" value="CS_dom"/>
</dbReference>
<evidence type="ECO:0000256" key="1">
    <source>
        <dbReference type="ARBA" id="ARBA00004477"/>
    </source>
</evidence>
<dbReference type="Pfam" id="PF04387">
    <property type="entry name" value="PTPLA"/>
    <property type="match status" value="1"/>
</dbReference>
<dbReference type="InterPro" id="IPR008978">
    <property type="entry name" value="HSP20-like_chaperone"/>
</dbReference>
<keyword evidence="22" id="KW-1185">Reference proteome</keyword>
<dbReference type="GO" id="GO:0005789">
    <property type="term" value="C:endoplasmic reticulum membrane"/>
    <property type="evidence" value="ECO:0007669"/>
    <property type="project" value="UniProtKB-SubCell"/>
</dbReference>
<feature type="domain" description="CS" evidence="20">
    <location>
        <begin position="2"/>
        <end position="91"/>
    </location>
</feature>
<evidence type="ECO:0000256" key="7">
    <source>
        <dbReference type="ARBA" id="ARBA00022824"/>
    </source>
</evidence>